<reference evidence="3" key="1">
    <citation type="submission" date="2016-10" db="EMBL/GenBank/DDBJ databases">
        <authorList>
            <person name="Varghese N."/>
            <person name="Submissions S."/>
        </authorList>
    </citation>
    <scope>NUCLEOTIDE SEQUENCE [LARGE SCALE GENOMIC DNA]</scope>
    <source>
        <strain evidence="3">DSM 8344</strain>
    </source>
</reference>
<keyword evidence="3" id="KW-1185">Reference proteome</keyword>
<feature type="transmembrane region" description="Helical" evidence="1">
    <location>
        <begin position="20"/>
        <end position="39"/>
    </location>
</feature>
<keyword evidence="1" id="KW-0812">Transmembrane</keyword>
<dbReference type="EMBL" id="FNCP01000007">
    <property type="protein sequence ID" value="SDG87020.1"/>
    <property type="molecule type" value="Genomic_DNA"/>
</dbReference>
<accession>A0A1G7XTG3</accession>
<sequence>MPNTWGRPPRNDLWRDLQALALWILIIGVVGYVLFPSFFKSVYSHLSDPVSQASTINDQYSLNNPPNPNTDFTSDQNFLGQDFSSVSNALYNNSNNEVSIGYWVIFVADGEFKQLSVSSDSYAYLLHLIESDKNAAGKITVILSSNGQISKYNVSDEIYAIITNMALIVNRSSK</sequence>
<name>A0A1G7XTG3_9FIRM</name>
<dbReference type="Proteomes" id="UP000198656">
    <property type="component" value="Unassembled WGS sequence"/>
</dbReference>
<dbReference type="OrthoDB" id="1797549at2"/>
<evidence type="ECO:0000256" key="1">
    <source>
        <dbReference type="SAM" id="Phobius"/>
    </source>
</evidence>
<dbReference type="AlphaFoldDB" id="A0A1G7XTG3"/>
<evidence type="ECO:0000313" key="2">
    <source>
        <dbReference type="EMBL" id="SDG87020.1"/>
    </source>
</evidence>
<organism evidence="2 3">
    <name type="scientific">Desulfosporosinus hippei DSM 8344</name>
    <dbReference type="NCBI Taxonomy" id="1121419"/>
    <lineage>
        <taxon>Bacteria</taxon>
        <taxon>Bacillati</taxon>
        <taxon>Bacillota</taxon>
        <taxon>Clostridia</taxon>
        <taxon>Eubacteriales</taxon>
        <taxon>Desulfitobacteriaceae</taxon>
        <taxon>Desulfosporosinus</taxon>
    </lineage>
</organism>
<proteinExistence type="predicted"/>
<keyword evidence="1" id="KW-1133">Transmembrane helix</keyword>
<dbReference type="STRING" id="1121419.SAMN05443529_10782"/>
<keyword evidence="1" id="KW-0472">Membrane</keyword>
<gene>
    <name evidence="2" type="ORF">SAMN05443529_10782</name>
</gene>
<protein>
    <submittedName>
        <fullName evidence="2">Uncharacterized protein</fullName>
    </submittedName>
</protein>
<evidence type="ECO:0000313" key="3">
    <source>
        <dbReference type="Proteomes" id="UP000198656"/>
    </source>
</evidence>
<dbReference type="RefSeq" id="WP_092332052.1">
    <property type="nucleotide sequence ID" value="NZ_FNCP01000007.1"/>
</dbReference>